<feature type="non-terminal residue" evidence="2">
    <location>
        <position position="1"/>
    </location>
</feature>
<name>Q1PDE9_9CRUS</name>
<reference evidence="2" key="1">
    <citation type="submission" date="2006-03" db="EMBL/GenBank/DDBJ databases">
        <title>Comparative analysis of Gammarus fossarum genes.</title>
        <authorList>
            <person name="Reye A.L."/>
            <person name="Wanke D."/>
            <person name="Ladwig F."/>
            <person name="Koch W."/>
            <person name="Koehler H.R."/>
        </authorList>
    </citation>
    <scope>NUCLEOTIDE SEQUENCE</scope>
</reference>
<feature type="non-terminal residue" evidence="2">
    <location>
        <position position="74"/>
    </location>
</feature>
<dbReference type="AlphaFoldDB" id="Q1PDE9"/>
<sequence>PAHHHIHASRNFVAAHHLPSSAPRCDLGCPPARFKRLPTRPPLLPAARVPSSPPEPNLPAGVPPPAPRFHLVLI</sequence>
<accession>Q1PDE9</accession>
<protein>
    <submittedName>
        <fullName evidence="2">Uncharacterized protein</fullName>
    </submittedName>
</protein>
<feature type="region of interest" description="Disordered" evidence="1">
    <location>
        <begin position="38"/>
        <end position="66"/>
    </location>
</feature>
<evidence type="ECO:0000256" key="1">
    <source>
        <dbReference type="SAM" id="MobiDB-lite"/>
    </source>
</evidence>
<proteinExistence type="evidence at transcript level"/>
<dbReference type="EMBL" id="DQ447155">
    <property type="protein sequence ID" value="ABE02604.1"/>
    <property type="molecule type" value="mRNA"/>
</dbReference>
<organism evidence="2">
    <name type="scientific">Gammarus fossarum</name>
    <dbReference type="NCBI Taxonomy" id="52638"/>
    <lineage>
        <taxon>Eukaryota</taxon>
        <taxon>Metazoa</taxon>
        <taxon>Ecdysozoa</taxon>
        <taxon>Arthropoda</taxon>
        <taxon>Crustacea</taxon>
        <taxon>Multicrustacea</taxon>
        <taxon>Malacostraca</taxon>
        <taxon>Eumalacostraca</taxon>
        <taxon>Peracarida</taxon>
        <taxon>Amphipoda</taxon>
        <taxon>Senticaudata</taxon>
        <taxon>Gammarida</taxon>
        <taxon>Gammaridira</taxon>
        <taxon>Gammaroidea</taxon>
        <taxon>Gammaridae</taxon>
        <taxon>Gammarus</taxon>
    </lineage>
</organism>
<feature type="compositionally biased region" description="Pro residues" evidence="1">
    <location>
        <begin position="51"/>
        <end position="66"/>
    </location>
</feature>
<evidence type="ECO:0000313" key="2">
    <source>
        <dbReference type="EMBL" id="ABE02604.1"/>
    </source>
</evidence>